<dbReference type="PANTHER" id="PTHR43806">
    <property type="entry name" value="PEPTIDASE S8"/>
    <property type="match status" value="1"/>
</dbReference>
<dbReference type="InterPro" id="IPR023827">
    <property type="entry name" value="Peptidase_S8_Asp-AS"/>
</dbReference>
<evidence type="ECO:0000313" key="14">
    <source>
        <dbReference type="Proteomes" id="UP000733379"/>
    </source>
</evidence>
<evidence type="ECO:0000256" key="11">
    <source>
        <dbReference type="SAM" id="Phobius"/>
    </source>
</evidence>
<dbReference type="Gene3D" id="3.40.50.200">
    <property type="entry name" value="Peptidase S8/S53 domain"/>
    <property type="match status" value="1"/>
</dbReference>
<gene>
    <name evidence="13" type="primary">mycP</name>
    <name evidence="13" type="ORF">KO481_15815</name>
</gene>
<evidence type="ECO:0000256" key="5">
    <source>
        <dbReference type="ARBA" id="ARBA00022692"/>
    </source>
</evidence>
<proteinExistence type="inferred from homology"/>
<evidence type="ECO:0000256" key="9">
    <source>
        <dbReference type="ARBA" id="ARBA00023136"/>
    </source>
</evidence>
<evidence type="ECO:0000256" key="3">
    <source>
        <dbReference type="ARBA" id="ARBA00022475"/>
    </source>
</evidence>
<comment type="similarity">
    <text evidence="2 10">Belongs to the peptidase S8 family.</text>
</comment>
<keyword evidence="9 11" id="KW-0472">Membrane</keyword>
<keyword evidence="14" id="KW-1185">Reference proteome</keyword>
<feature type="active site" description="Charge relay system" evidence="10">
    <location>
        <position position="88"/>
    </location>
</feature>
<evidence type="ECO:0000313" key="13">
    <source>
        <dbReference type="EMBL" id="MBU3062985.1"/>
    </source>
</evidence>
<evidence type="ECO:0000256" key="4">
    <source>
        <dbReference type="ARBA" id="ARBA00022670"/>
    </source>
</evidence>
<dbReference type="InterPro" id="IPR036852">
    <property type="entry name" value="Peptidase_S8/S53_dom_sf"/>
</dbReference>
<comment type="subcellular location">
    <subcellularLocation>
        <location evidence="1">Cell membrane</location>
        <topology evidence="1">Single-pass membrane protein</topology>
    </subcellularLocation>
</comment>
<dbReference type="PANTHER" id="PTHR43806:SF11">
    <property type="entry name" value="CEREVISIN-RELATED"/>
    <property type="match status" value="1"/>
</dbReference>
<dbReference type="Pfam" id="PF00082">
    <property type="entry name" value="Peptidase_S8"/>
    <property type="match status" value="1"/>
</dbReference>
<accession>A0ABS6AZN3</accession>
<dbReference type="RefSeq" id="WP_215917935.1">
    <property type="nucleotide sequence ID" value="NZ_JAHKNI010000004.1"/>
</dbReference>
<keyword evidence="8 11" id="KW-1133">Transmembrane helix</keyword>
<evidence type="ECO:0000259" key="12">
    <source>
        <dbReference type="Pfam" id="PF00082"/>
    </source>
</evidence>
<dbReference type="PROSITE" id="PS00137">
    <property type="entry name" value="SUBTILASE_HIS"/>
    <property type="match status" value="1"/>
</dbReference>
<name>A0ABS6AZN3_9NOCA</name>
<evidence type="ECO:0000256" key="7">
    <source>
        <dbReference type="ARBA" id="ARBA00022825"/>
    </source>
</evidence>
<dbReference type="InterPro" id="IPR022398">
    <property type="entry name" value="Peptidase_S8_His-AS"/>
</dbReference>
<keyword evidence="3" id="KW-1003">Cell membrane</keyword>
<reference evidence="13 14" key="1">
    <citation type="submission" date="2021-06" db="EMBL/GenBank/DDBJ databases">
        <title>Actinomycetes sequencing.</title>
        <authorList>
            <person name="Shan Q."/>
        </authorList>
    </citation>
    <scope>NUCLEOTIDE SEQUENCE [LARGE SCALE GENOMIC DNA]</scope>
    <source>
        <strain evidence="13 14">NEAU-G5</strain>
    </source>
</reference>
<dbReference type="PROSITE" id="PS00136">
    <property type="entry name" value="SUBTILASE_ASP"/>
    <property type="match status" value="1"/>
</dbReference>
<feature type="domain" description="Peptidase S8/S53" evidence="12">
    <location>
        <begin position="80"/>
        <end position="374"/>
    </location>
</feature>
<evidence type="ECO:0000256" key="2">
    <source>
        <dbReference type="ARBA" id="ARBA00011073"/>
    </source>
</evidence>
<dbReference type="InterPro" id="IPR015500">
    <property type="entry name" value="Peptidase_S8_subtilisin-rel"/>
</dbReference>
<protein>
    <submittedName>
        <fullName evidence="13">Type VII secretion-associated serine protease mycosin</fullName>
    </submittedName>
</protein>
<dbReference type="NCBIfam" id="TIGR03921">
    <property type="entry name" value="T7SS_mycosin"/>
    <property type="match status" value="1"/>
</dbReference>
<feature type="active site" description="Charge relay system" evidence="10">
    <location>
        <position position="119"/>
    </location>
</feature>
<feature type="transmembrane region" description="Helical" evidence="11">
    <location>
        <begin position="415"/>
        <end position="435"/>
    </location>
</feature>
<dbReference type="Proteomes" id="UP000733379">
    <property type="component" value="Unassembled WGS sequence"/>
</dbReference>
<keyword evidence="5 11" id="KW-0812">Transmembrane</keyword>
<keyword evidence="7 10" id="KW-0720">Serine protease</keyword>
<dbReference type="PROSITE" id="PS51892">
    <property type="entry name" value="SUBTILASE"/>
    <property type="match status" value="1"/>
</dbReference>
<dbReference type="PRINTS" id="PR00723">
    <property type="entry name" value="SUBTILISIN"/>
</dbReference>
<evidence type="ECO:0000256" key="6">
    <source>
        <dbReference type="ARBA" id="ARBA00022801"/>
    </source>
</evidence>
<sequence>MNMAPAVADSPIFRTRQAVAPPAVDPVLAPRPGLPAHPPEATEQRAQCARPTLTGRLPDAAPAAQAALDLPQAWQFSRGGGQRVAVIDTGVSRHPRLPRLIPGGDYVSDGDGTTDCDGHGTLVAGIIAAQPSAADGFAGVAPDSTILAIRQLSLEYENKDYSNHDAAGAMSPGGVGTVRTLASAIVHAVDLGATVINISEVSCAAAGTELGDGSLGAAVKYAYDRNVVVVTAAGNVESAGACKTQNGSGWTGVQTVASPAWFGPYVLTVGSVDADGSPSEFSLAGPWVSVSAPGVDLYSLDSAPGGTGLVNAIPGQEGRPAPVDGTSFSSAFVAGVAALVRARFPALSAREVMDRIVRTAHTPGGGHDDRIGYGIVDPVAALTAQLPGVSAVSDIGVRLPPTPRPSAVDPRPRPIALAGASICLFVVAVGTAVTGPFRRRARRRMTEGVDY</sequence>
<dbReference type="GO" id="GO:0008233">
    <property type="term" value="F:peptidase activity"/>
    <property type="evidence" value="ECO:0007669"/>
    <property type="project" value="UniProtKB-KW"/>
</dbReference>
<keyword evidence="4 10" id="KW-0645">Protease</keyword>
<dbReference type="GO" id="GO:0006508">
    <property type="term" value="P:proteolysis"/>
    <property type="evidence" value="ECO:0007669"/>
    <property type="project" value="UniProtKB-KW"/>
</dbReference>
<comment type="caution">
    <text evidence="13">The sequence shown here is derived from an EMBL/GenBank/DDBJ whole genome shotgun (WGS) entry which is preliminary data.</text>
</comment>
<dbReference type="InterPro" id="IPR000209">
    <property type="entry name" value="Peptidase_S8/S53_dom"/>
</dbReference>
<feature type="active site" description="Charge relay system" evidence="10">
    <location>
        <position position="327"/>
    </location>
</feature>
<evidence type="ECO:0000256" key="10">
    <source>
        <dbReference type="PROSITE-ProRule" id="PRU01240"/>
    </source>
</evidence>
<keyword evidence="6 10" id="KW-0378">Hydrolase</keyword>
<evidence type="ECO:0000256" key="1">
    <source>
        <dbReference type="ARBA" id="ARBA00004162"/>
    </source>
</evidence>
<dbReference type="SUPFAM" id="SSF52743">
    <property type="entry name" value="Subtilisin-like"/>
    <property type="match status" value="1"/>
</dbReference>
<dbReference type="InterPro" id="IPR050131">
    <property type="entry name" value="Peptidase_S8_subtilisin-like"/>
</dbReference>
<dbReference type="EMBL" id="JAHKNI010000004">
    <property type="protein sequence ID" value="MBU3062985.1"/>
    <property type="molecule type" value="Genomic_DNA"/>
</dbReference>
<organism evidence="13 14">
    <name type="scientific">Nocardia albiluteola</name>
    <dbReference type="NCBI Taxonomy" id="2842303"/>
    <lineage>
        <taxon>Bacteria</taxon>
        <taxon>Bacillati</taxon>
        <taxon>Actinomycetota</taxon>
        <taxon>Actinomycetes</taxon>
        <taxon>Mycobacteriales</taxon>
        <taxon>Nocardiaceae</taxon>
        <taxon>Nocardia</taxon>
    </lineage>
</organism>
<dbReference type="InterPro" id="IPR023834">
    <property type="entry name" value="T7SS_pept_S8A_mycosin"/>
</dbReference>
<evidence type="ECO:0000256" key="8">
    <source>
        <dbReference type="ARBA" id="ARBA00022989"/>
    </source>
</evidence>